<dbReference type="PANTHER" id="PTHR47718">
    <property type="entry name" value="OS01G0519700 PROTEIN"/>
    <property type="match status" value="1"/>
</dbReference>
<sequence length="131" mass="14601">MATEARGSQHLNFIEADCDNFIMKKHAEFLKKSKRDYALFGDAIYFNTTFKTNNYNMVCAAIVGVNNHGQSVLFGCGLLDGETTEACKWLFTVFLQAMEGREPETVFTDQAQAIAAATSKVLPNSHHRLCL</sequence>
<organism evidence="2 3">
    <name type="scientific">Dipteronia sinensis</name>
    <dbReference type="NCBI Taxonomy" id="43782"/>
    <lineage>
        <taxon>Eukaryota</taxon>
        <taxon>Viridiplantae</taxon>
        <taxon>Streptophyta</taxon>
        <taxon>Embryophyta</taxon>
        <taxon>Tracheophyta</taxon>
        <taxon>Spermatophyta</taxon>
        <taxon>Magnoliopsida</taxon>
        <taxon>eudicotyledons</taxon>
        <taxon>Gunneridae</taxon>
        <taxon>Pentapetalae</taxon>
        <taxon>rosids</taxon>
        <taxon>malvids</taxon>
        <taxon>Sapindales</taxon>
        <taxon>Sapindaceae</taxon>
        <taxon>Hippocastanoideae</taxon>
        <taxon>Acereae</taxon>
        <taxon>Dipteronia</taxon>
    </lineage>
</organism>
<proteinExistence type="predicted"/>
<feature type="domain" description="MULE transposase" evidence="1">
    <location>
        <begin position="44"/>
        <end position="131"/>
    </location>
</feature>
<dbReference type="Pfam" id="PF10551">
    <property type="entry name" value="MULE"/>
    <property type="match status" value="1"/>
</dbReference>
<keyword evidence="3" id="KW-1185">Reference proteome</keyword>
<dbReference type="Proteomes" id="UP001281410">
    <property type="component" value="Unassembled WGS sequence"/>
</dbReference>
<dbReference type="InterPro" id="IPR018289">
    <property type="entry name" value="MULE_transposase_dom"/>
</dbReference>
<evidence type="ECO:0000313" key="2">
    <source>
        <dbReference type="EMBL" id="KAK3206073.1"/>
    </source>
</evidence>
<evidence type="ECO:0000313" key="3">
    <source>
        <dbReference type="Proteomes" id="UP001281410"/>
    </source>
</evidence>
<reference evidence="2" key="1">
    <citation type="journal article" date="2023" name="Plant J.">
        <title>Genome sequences and population genomics provide insights into the demographic history, inbreeding, and mutation load of two 'living fossil' tree species of Dipteronia.</title>
        <authorList>
            <person name="Feng Y."/>
            <person name="Comes H.P."/>
            <person name="Chen J."/>
            <person name="Zhu S."/>
            <person name="Lu R."/>
            <person name="Zhang X."/>
            <person name="Li P."/>
            <person name="Qiu J."/>
            <person name="Olsen K.M."/>
            <person name="Qiu Y."/>
        </authorList>
    </citation>
    <scope>NUCLEOTIDE SEQUENCE</scope>
    <source>
        <strain evidence="2">NBL</strain>
    </source>
</reference>
<gene>
    <name evidence="2" type="ORF">Dsin_020119</name>
</gene>
<name>A0AAE0A9U9_9ROSI</name>
<dbReference type="AlphaFoldDB" id="A0AAE0A9U9"/>
<protein>
    <recommendedName>
        <fullName evidence="1">MULE transposase domain-containing protein</fullName>
    </recommendedName>
</protein>
<dbReference type="EMBL" id="JANJYJ010000006">
    <property type="protein sequence ID" value="KAK3206073.1"/>
    <property type="molecule type" value="Genomic_DNA"/>
</dbReference>
<accession>A0AAE0A9U9</accession>
<evidence type="ECO:0000259" key="1">
    <source>
        <dbReference type="Pfam" id="PF10551"/>
    </source>
</evidence>
<comment type="caution">
    <text evidence="2">The sequence shown here is derived from an EMBL/GenBank/DDBJ whole genome shotgun (WGS) entry which is preliminary data.</text>
</comment>